<feature type="transmembrane region" description="Helical" evidence="6">
    <location>
        <begin position="213"/>
        <end position="232"/>
    </location>
</feature>
<reference evidence="7" key="1">
    <citation type="submission" date="2018-05" db="EMBL/GenBank/DDBJ databases">
        <authorList>
            <person name="Lanie J.A."/>
            <person name="Ng W.-L."/>
            <person name="Kazmierczak K.M."/>
            <person name="Andrzejewski T.M."/>
            <person name="Davidsen T.M."/>
            <person name="Wayne K.J."/>
            <person name="Tettelin H."/>
            <person name="Glass J.I."/>
            <person name="Rusch D."/>
            <person name="Podicherti R."/>
            <person name="Tsui H.-C.T."/>
            <person name="Winkler M.E."/>
        </authorList>
    </citation>
    <scope>NUCLEOTIDE SEQUENCE</scope>
</reference>
<feature type="transmembrane region" description="Helical" evidence="6">
    <location>
        <begin position="443"/>
        <end position="464"/>
    </location>
</feature>
<dbReference type="EMBL" id="UINC01021378">
    <property type="protein sequence ID" value="SVA88810.1"/>
    <property type="molecule type" value="Genomic_DNA"/>
</dbReference>
<evidence type="ECO:0000256" key="3">
    <source>
        <dbReference type="ARBA" id="ARBA00022692"/>
    </source>
</evidence>
<feature type="transmembrane region" description="Helical" evidence="6">
    <location>
        <begin position="119"/>
        <end position="139"/>
    </location>
</feature>
<keyword evidence="4 6" id="KW-1133">Transmembrane helix</keyword>
<evidence type="ECO:0000256" key="1">
    <source>
        <dbReference type="ARBA" id="ARBA00004651"/>
    </source>
</evidence>
<feature type="transmembrane region" description="Helical" evidence="6">
    <location>
        <begin position="363"/>
        <end position="383"/>
    </location>
</feature>
<evidence type="ECO:0000313" key="7">
    <source>
        <dbReference type="EMBL" id="SVA88810.1"/>
    </source>
</evidence>
<organism evidence="7">
    <name type="scientific">marine metagenome</name>
    <dbReference type="NCBI Taxonomy" id="408172"/>
    <lineage>
        <taxon>unclassified sequences</taxon>
        <taxon>metagenomes</taxon>
        <taxon>ecological metagenomes</taxon>
    </lineage>
</organism>
<feature type="transmembrane region" description="Helical" evidence="6">
    <location>
        <begin position="12"/>
        <end position="32"/>
    </location>
</feature>
<feature type="transmembrane region" description="Helical" evidence="6">
    <location>
        <begin position="252"/>
        <end position="271"/>
    </location>
</feature>
<feature type="transmembrane region" description="Helical" evidence="6">
    <location>
        <begin position="291"/>
        <end position="310"/>
    </location>
</feature>
<protein>
    <submittedName>
        <fullName evidence="7">Uncharacterized protein</fullName>
    </submittedName>
</protein>
<feature type="transmembrane region" description="Helical" evidence="6">
    <location>
        <begin position="389"/>
        <end position="408"/>
    </location>
</feature>
<name>A0A381ZHT1_9ZZZZ</name>
<gene>
    <name evidence="7" type="ORF">METZ01_LOCUS141664</name>
</gene>
<dbReference type="PANTHER" id="PTHR30250">
    <property type="entry name" value="PST FAMILY PREDICTED COLANIC ACID TRANSPORTER"/>
    <property type="match status" value="1"/>
</dbReference>
<feature type="transmembrane region" description="Helical" evidence="6">
    <location>
        <begin position="420"/>
        <end position="437"/>
    </location>
</feature>
<feature type="transmembrane region" description="Helical" evidence="6">
    <location>
        <begin position="176"/>
        <end position="192"/>
    </location>
</feature>
<evidence type="ECO:0000256" key="4">
    <source>
        <dbReference type="ARBA" id="ARBA00022989"/>
    </source>
</evidence>
<dbReference type="Pfam" id="PF01943">
    <property type="entry name" value="Polysacc_synt"/>
    <property type="match status" value="1"/>
</dbReference>
<dbReference type="InterPro" id="IPR050833">
    <property type="entry name" value="Poly_Biosynth_Transport"/>
</dbReference>
<keyword evidence="3 6" id="KW-0812">Transmembrane</keyword>
<dbReference type="AlphaFoldDB" id="A0A381ZHT1"/>
<sequence length="477" mass="53895">MSIKLLGRQSLIYGFGHILTRLVTFLLLPLYTNRFSPEQYGIVALFYTFVPMLNVVTRYGMGAAFLKNYVPARGDDRKAVMTNVITSLIVTGIPFMFMWHSSRGVLAPVLFGVDEPNYVTIMGIIIFLDSIWSIPMLSFRSENRPILFISFSLINVGITIAFNLFFILGLNMGIEGIFYSNLIASGSLFILNSPFIMQRFHLPYLSIEKWKTIFAFALPFLPAGLFAMAMEVADRYILKLLMDLSTVGIYNAGYKVGILMSLFVNGFNMGWQPYFLEKGKDKHPGNLFGRVNTIVLGSLGFIWLCLLLWADDLIQLNIAGYTFFGEKFHASLPIIPWIALGYYFYGFYILQTPGIFLKDRPKYAALTRFIGALSNIGLCFLLIPKFEALGAAYATCASFLIMALLMYGINTRLYPIHLEWKKIGIILFSLIIGYALFDIFNDSLIVNIAITFLYPFCLIGFGIVNLHNVKTMFSSEQ</sequence>
<accession>A0A381ZHT1</accession>
<dbReference type="InterPro" id="IPR002797">
    <property type="entry name" value="Polysacc_synth"/>
</dbReference>
<comment type="subcellular location">
    <subcellularLocation>
        <location evidence="1">Cell membrane</location>
        <topology evidence="1">Multi-pass membrane protein</topology>
    </subcellularLocation>
</comment>
<feature type="transmembrane region" description="Helical" evidence="6">
    <location>
        <begin position="330"/>
        <end position="351"/>
    </location>
</feature>
<evidence type="ECO:0000256" key="5">
    <source>
        <dbReference type="ARBA" id="ARBA00023136"/>
    </source>
</evidence>
<proteinExistence type="predicted"/>
<evidence type="ECO:0000256" key="6">
    <source>
        <dbReference type="SAM" id="Phobius"/>
    </source>
</evidence>
<keyword evidence="5 6" id="KW-0472">Membrane</keyword>
<keyword evidence="2" id="KW-1003">Cell membrane</keyword>
<feature type="transmembrane region" description="Helical" evidence="6">
    <location>
        <begin position="146"/>
        <end position="170"/>
    </location>
</feature>
<evidence type="ECO:0000256" key="2">
    <source>
        <dbReference type="ARBA" id="ARBA00022475"/>
    </source>
</evidence>
<dbReference type="GO" id="GO:0005886">
    <property type="term" value="C:plasma membrane"/>
    <property type="evidence" value="ECO:0007669"/>
    <property type="project" value="UniProtKB-SubCell"/>
</dbReference>
<feature type="transmembrane region" description="Helical" evidence="6">
    <location>
        <begin position="44"/>
        <end position="66"/>
    </location>
</feature>
<feature type="transmembrane region" description="Helical" evidence="6">
    <location>
        <begin position="78"/>
        <end position="99"/>
    </location>
</feature>
<dbReference type="PANTHER" id="PTHR30250:SF11">
    <property type="entry name" value="O-ANTIGEN TRANSPORTER-RELATED"/>
    <property type="match status" value="1"/>
</dbReference>